<evidence type="ECO:0000256" key="6">
    <source>
        <dbReference type="ARBA" id="ARBA00023136"/>
    </source>
</evidence>
<protein>
    <submittedName>
        <fullName evidence="8">Putative oxidoreductase</fullName>
    </submittedName>
</protein>
<dbReference type="Pfam" id="PF07681">
    <property type="entry name" value="DoxX"/>
    <property type="match status" value="1"/>
</dbReference>
<keyword evidence="3" id="KW-1003">Cell membrane</keyword>
<dbReference type="PANTHER" id="PTHR33452:SF1">
    <property type="entry name" value="INNER MEMBRANE PROTEIN YPHA-RELATED"/>
    <property type="match status" value="1"/>
</dbReference>
<evidence type="ECO:0000256" key="1">
    <source>
        <dbReference type="ARBA" id="ARBA00004651"/>
    </source>
</evidence>
<organism evidence="8 9">
    <name type="scientific">Flagellimonas meridianipacifica</name>
    <dbReference type="NCBI Taxonomy" id="1080225"/>
    <lineage>
        <taxon>Bacteria</taxon>
        <taxon>Pseudomonadati</taxon>
        <taxon>Bacteroidota</taxon>
        <taxon>Flavobacteriia</taxon>
        <taxon>Flavobacteriales</taxon>
        <taxon>Flavobacteriaceae</taxon>
        <taxon>Flagellimonas</taxon>
    </lineage>
</organism>
<proteinExistence type="inferred from homology"/>
<evidence type="ECO:0000256" key="2">
    <source>
        <dbReference type="ARBA" id="ARBA00006679"/>
    </source>
</evidence>
<evidence type="ECO:0000313" key="8">
    <source>
        <dbReference type="EMBL" id="PRX57606.1"/>
    </source>
</evidence>
<evidence type="ECO:0000256" key="5">
    <source>
        <dbReference type="ARBA" id="ARBA00022989"/>
    </source>
</evidence>
<accession>A0A2T0MJC8</accession>
<evidence type="ECO:0000256" key="3">
    <source>
        <dbReference type="ARBA" id="ARBA00022475"/>
    </source>
</evidence>
<evidence type="ECO:0000256" key="4">
    <source>
        <dbReference type="ARBA" id="ARBA00022692"/>
    </source>
</evidence>
<dbReference type="PANTHER" id="PTHR33452">
    <property type="entry name" value="OXIDOREDUCTASE CATD-RELATED"/>
    <property type="match status" value="1"/>
</dbReference>
<dbReference type="EMBL" id="PVYX01000001">
    <property type="protein sequence ID" value="PRX57606.1"/>
    <property type="molecule type" value="Genomic_DNA"/>
</dbReference>
<sequence length="143" mass="15404">MKSILSRVTETQINANQVGLGLLTFRVLSAFALLRTHGLPKLLDFQGTLQHIPDPMGLGSTFSAYYAVFANVICAVLVILGLFTRFAALAVLSITLSGLLIVHISDPAKVQDVPLIYSIVFGIIAYLGAGKFSLDHQLFKTKG</sequence>
<comment type="caution">
    <text evidence="8">The sequence shown here is derived from an EMBL/GenBank/DDBJ whole genome shotgun (WGS) entry which is preliminary data.</text>
</comment>
<keyword evidence="4 7" id="KW-0812">Transmembrane</keyword>
<name>A0A2T0MJC8_9FLAO</name>
<dbReference type="InterPro" id="IPR051907">
    <property type="entry name" value="DoxX-like_oxidoreductase"/>
</dbReference>
<keyword evidence="9" id="KW-1185">Reference proteome</keyword>
<dbReference type="AlphaFoldDB" id="A0A2T0MJC8"/>
<feature type="transmembrane region" description="Helical" evidence="7">
    <location>
        <begin position="20"/>
        <end position="38"/>
    </location>
</feature>
<reference evidence="8 9" key="1">
    <citation type="submission" date="2018-03" db="EMBL/GenBank/DDBJ databases">
        <title>Genomic Encyclopedia of Archaeal and Bacterial Type Strains, Phase II (KMG-II): from individual species to whole genera.</title>
        <authorList>
            <person name="Goeker M."/>
        </authorList>
    </citation>
    <scope>NUCLEOTIDE SEQUENCE [LARGE SCALE GENOMIC DNA]</scope>
    <source>
        <strain evidence="8 9">DSM 25027</strain>
    </source>
</reference>
<evidence type="ECO:0000313" key="9">
    <source>
        <dbReference type="Proteomes" id="UP000237640"/>
    </source>
</evidence>
<feature type="transmembrane region" description="Helical" evidence="7">
    <location>
        <begin position="58"/>
        <end position="79"/>
    </location>
</feature>
<feature type="transmembrane region" description="Helical" evidence="7">
    <location>
        <begin position="86"/>
        <end position="104"/>
    </location>
</feature>
<dbReference type="RefSeq" id="WP_106144488.1">
    <property type="nucleotide sequence ID" value="NZ_PVYX01000001.1"/>
</dbReference>
<evidence type="ECO:0000256" key="7">
    <source>
        <dbReference type="SAM" id="Phobius"/>
    </source>
</evidence>
<dbReference type="OrthoDB" id="9813193at2"/>
<dbReference type="Proteomes" id="UP000237640">
    <property type="component" value="Unassembled WGS sequence"/>
</dbReference>
<dbReference type="InterPro" id="IPR032808">
    <property type="entry name" value="DoxX"/>
</dbReference>
<keyword evidence="5 7" id="KW-1133">Transmembrane helix</keyword>
<comment type="subcellular location">
    <subcellularLocation>
        <location evidence="1">Cell membrane</location>
        <topology evidence="1">Multi-pass membrane protein</topology>
    </subcellularLocation>
</comment>
<feature type="transmembrane region" description="Helical" evidence="7">
    <location>
        <begin position="116"/>
        <end position="134"/>
    </location>
</feature>
<gene>
    <name evidence="8" type="ORF">CLV81_1614</name>
</gene>
<dbReference type="GO" id="GO:0005886">
    <property type="term" value="C:plasma membrane"/>
    <property type="evidence" value="ECO:0007669"/>
    <property type="project" value="UniProtKB-SubCell"/>
</dbReference>
<comment type="similarity">
    <text evidence="2">Belongs to the DoxX family.</text>
</comment>
<keyword evidence="6 7" id="KW-0472">Membrane</keyword>